<protein>
    <recommendedName>
        <fullName evidence="7">Xanthan lyase</fullName>
    </recommendedName>
</protein>
<gene>
    <name evidence="5" type="ORF">PAESOLCIP111_00268</name>
</gene>
<evidence type="ECO:0000256" key="2">
    <source>
        <dbReference type="ARBA" id="ARBA00023002"/>
    </source>
</evidence>
<proteinExistence type="predicted"/>
<comment type="caution">
    <text evidence="5">The sequence shown here is derived from an EMBL/GenBank/DDBJ whole genome shotgun (WGS) entry which is preliminary data.</text>
</comment>
<sequence>MHSIDFGKIKYDAGPAAPSSPQRVEADLCIYGATSAGIAAAIQAKRMGLRVVIAEFGRHLGGLTTGGLGATDIGNKAAIGGIAREFYRAVGSHYGSTEPDGTMWTFEPSTAKRIYEEWLQSAEVAVYFGQQLDRVEQKEGKLSELVMTSGSRFSAPMFIDATYEGDLLARAGVAYHVGREANSLYRETLNGVHYGHPNHNFKAWVDPYVIPGKPDSGLLPGVTEAPLLRQGDGDSSVQAYNFRICLTNVPENRIPIAQPPGYDPQTYTLLARYIEAGVWDALRLLKMMPNGKTDLNNFGAVSTDHIGGSDHWPEGDAKTRERLFQEHLRYNMGMLYFLTHDSRVPEPIRREAAQWGLPADEYTDSGHWTPQLYIREARRMVSEVVMTEHHCRGYAVVDDPVGLAAYTMDSHNCRRLVIDGRCINEGNVEVAPSAPYPISYRAIVPKQEQCANLLVPVCLSASHIAFGSIRMEPVFMILGQSAATAAALALEAGCAVQEVEYGKLRTKLLEDKQVIAWNKS</sequence>
<keyword evidence="1" id="KW-0479">Metal-binding</keyword>
<keyword evidence="6" id="KW-1185">Reference proteome</keyword>
<dbReference type="Pfam" id="PF12831">
    <property type="entry name" value="FAD_oxidored"/>
    <property type="match status" value="1"/>
</dbReference>
<dbReference type="PANTHER" id="PTHR43498">
    <property type="entry name" value="FERREDOXIN:COB-COM HETERODISULFIDE REDUCTASE SUBUNIT A"/>
    <property type="match status" value="1"/>
</dbReference>
<organism evidence="5 6">
    <name type="scientific">Paenibacillus solanacearum</name>
    <dbReference type="NCBI Taxonomy" id="2048548"/>
    <lineage>
        <taxon>Bacteria</taxon>
        <taxon>Bacillati</taxon>
        <taxon>Bacillota</taxon>
        <taxon>Bacilli</taxon>
        <taxon>Bacillales</taxon>
        <taxon>Paenibacillaceae</taxon>
        <taxon>Paenibacillus</taxon>
    </lineage>
</organism>
<evidence type="ECO:0000256" key="4">
    <source>
        <dbReference type="ARBA" id="ARBA00023014"/>
    </source>
</evidence>
<keyword evidence="3" id="KW-0408">Iron</keyword>
<dbReference type="Proteomes" id="UP000693672">
    <property type="component" value="Unassembled WGS sequence"/>
</dbReference>
<accession>A0A916JT41</accession>
<evidence type="ECO:0000256" key="1">
    <source>
        <dbReference type="ARBA" id="ARBA00022723"/>
    </source>
</evidence>
<evidence type="ECO:0000313" key="5">
    <source>
        <dbReference type="EMBL" id="CAG7598913.1"/>
    </source>
</evidence>
<evidence type="ECO:0000313" key="6">
    <source>
        <dbReference type="Proteomes" id="UP000693672"/>
    </source>
</evidence>
<keyword evidence="4" id="KW-0411">Iron-sulfur</keyword>
<dbReference type="EMBL" id="CAJVAS010000001">
    <property type="protein sequence ID" value="CAG7598913.1"/>
    <property type="molecule type" value="Genomic_DNA"/>
</dbReference>
<dbReference type="InterPro" id="IPR039650">
    <property type="entry name" value="HdrA-like"/>
</dbReference>
<dbReference type="GO" id="GO:0046872">
    <property type="term" value="F:metal ion binding"/>
    <property type="evidence" value="ECO:0007669"/>
    <property type="project" value="UniProtKB-KW"/>
</dbReference>
<dbReference type="RefSeq" id="WP_218090088.1">
    <property type="nucleotide sequence ID" value="NZ_CAJVAS010000001.1"/>
</dbReference>
<evidence type="ECO:0000256" key="3">
    <source>
        <dbReference type="ARBA" id="ARBA00023004"/>
    </source>
</evidence>
<keyword evidence="2" id="KW-0560">Oxidoreductase</keyword>
<dbReference type="AlphaFoldDB" id="A0A916JT41"/>
<dbReference type="PANTHER" id="PTHR43498:SF1">
    <property type="entry name" value="COB--COM HETERODISULFIDE REDUCTASE IRON-SULFUR SUBUNIT A"/>
    <property type="match status" value="1"/>
</dbReference>
<dbReference type="GO" id="GO:0051536">
    <property type="term" value="F:iron-sulfur cluster binding"/>
    <property type="evidence" value="ECO:0007669"/>
    <property type="project" value="UniProtKB-KW"/>
</dbReference>
<dbReference type="GO" id="GO:0016491">
    <property type="term" value="F:oxidoreductase activity"/>
    <property type="evidence" value="ECO:0007669"/>
    <property type="project" value="UniProtKB-KW"/>
</dbReference>
<evidence type="ECO:0008006" key="7">
    <source>
        <dbReference type="Google" id="ProtNLM"/>
    </source>
</evidence>
<reference evidence="5" key="1">
    <citation type="submission" date="2021-06" db="EMBL/GenBank/DDBJ databases">
        <authorList>
            <person name="Criscuolo A."/>
        </authorList>
    </citation>
    <scope>NUCLEOTIDE SEQUENCE</scope>
    <source>
        <strain evidence="5">CIP111600</strain>
    </source>
</reference>
<name>A0A916JT41_9BACL</name>